<name>A0ABU7KZT4_9ACTN</name>
<protein>
    <recommendedName>
        <fullName evidence="4">DUF402 domain-containing protein</fullName>
    </recommendedName>
</protein>
<evidence type="ECO:0000256" key="1">
    <source>
        <dbReference type="SAM" id="MobiDB-lite"/>
    </source>
</evidence>
<feature type="region of interest" description="Disordered" evidence="1">
    <location>
        <begin position="1"/>
        <end position="24"/>
    </location>
</feature>
<accession>A0ABU7KZT4</accession>
<dbReference type="EMBL" id="JAUUCC010000128">
    <property type="protein sequence ID" value="MEE2054784.1"/>
    <property type="molecule type" value="Genomic_DNA"/>
</dbReference>
<dbReference type="RefSeq" id="WP_330161603.1">
    <property type="nucleotide sequence ID" value="NZ_BAAAJA010000102.1"/>
</dbReference>
<sequence length="149" mass="16976">MLHHPPAQRGAPNPRPPRRRRTPRSQPLLSLTLGENPHGQPLVCKEVRPGHWLVTVQNESPYGRVAHEYAYNPQIPRWIGERTYAVHGVVSPAVDLDAYHTTCWWDEEWILDIAAAHTAEQMSADQGGVLLTPWQHDWLIPGTFPARMF</sequence>
<evidence type="ECO:0008006" key="4">
    <source>
        <dbReference type="Google" id="ProtNLM"/>
    </source>
</evidence>
<evidence type="ECO:0000313" key="3">
    <source>
        <dbReference type="Proteomes" id="UP001348641"/>
    </source>
</evidence>
<feature type="compositionally biased region" description="Low complexity" evidence="1">
    <location>
        <begin position="1"/>
        <end position="12"/>
    </location>
</feature>
<organism evidence="2 3">
    <name type="scientific">Nocardiopsis tropica</name>
    <dbReference type="NCBI Taxonomy" id="109330"/>
    <lineage>
        <taxon>Bacteria</taxon>
        <taxon>Bacillati</taxon>
        <taxon>Actinomycetota</taxon>
        <taxon>Actinomycetes</taxon>
        <taxon>Streptosporangiales</taxon>
        <taxon>Nocardiopsidaceae</taxon>
        <taxon>Nocardiopsis</taxon>
    </lineage>
</organism>
<proteinExistence type="predicted"/>
<comment type="caution">
    <text evidence="2">The sequence shown here is derived from an EMBL/GenBank/DDBJ whole genome shotgun (WGS) entry which is preliminary data.</text>
</comment>
<dbReference type="Proteomes" id="UP001348641">
    <property type="component" value="Unassembled WGS sequence"/>
</dbReference>
<gene>
    <name evidence="2" type="ORF">Q8A49_30235</name>
</gene>
<evidence type="ECO:0000313" key="2">
    <source>
        <dbReference type="EMBL" id="MEE2054784.1"/>
    </source>
</evidence>
<reference evidence="2 3" key="1">
    <citation type="submission" date="2023-07" db="EMBL/GenBank/DDBJ databases">
        <authorList>
            <person name="Girao M."/>
            <person name="Carvalho M.F."/>
        </authorList>
    </citation>
    <scope>NUCLEOTIDE SEQUENCE [LARGE SCALE GENOMIC DNA]</scope>
    <source>
        <strain evidence="2 3">66/93</strain>
    </source>
</reference>